<organism evidence="2 3">
    <name type="scientific">Tetrahymena thermophila (strain SB210)</name>
    <dbReference type="NCBI Taxonomy" id="312017"/>
    <lineage>
        <taxon>Eukaryota</taxon>
        <taxon>Sar</taxon>
        <taxon>Alveolata</taxon>
        <taxon>Ciliophora</taxon>
        <taxon>Intramacronucleata</taxon>
        <taxon>Oligohymenophorea</taxon>
        <taxon>Hymenostomatida</taxon>
        <taxon>Tetrahymenina</taxon>
        <taxon>Tetrahymenidae</taxon>
        <taxon>Tetrahymena</taxon>
    </lineage>
</organism>
<name>Q22GZ8_TETTS</name>
<dbReference type="GeneID" id="7823635"/>
<dbReference type="AlphaFoldDB" id="Q22GZ8"/>
<proteinExistence type="predicted"/>
<feature type="compositionally biased region" description="Polar residues" evidence="1">
    <location>
        <begin position="1"/>
        <end position="14"/>
    </location>
</feature>
<sequence length="160" mass="18464">MKTKQIQTERSQQVKAKAQINETERGQKPTKNQNVLTEYQYDEDLPQDHQKESLIKLFFCPDQTFRQSMNMTSNANNFLDSSYITHLDMNTILQSPRNKLKNIYKQKLDLDTSINFHNNRNSGLTSSQNFGGLNQSITTQYPSQGGCFVSFDSLQKTNQL</sequence>
<evidence type="ECO:0000313" key="3">
    <source>
        <dbReference type="Proteomes" id="UP000009168"/>
    </source>
</evidence>
<evidence type="ECO:0000256" key="1">
    <source>
        <dbReference type="SAM" id="MobiDB-lite"/>
    </source>
</evidence>
<feature type="region of interest" description="Disordered" evidence="1">
    <location>
        <begin position="1"/>
        <end position="34"/>
    </location>
</feature>
<dbReference type="KEGG" id="tet:TTHERM_00655540"/>
<reference evidence="3" key="1">
    <citation type="journal article" date="2006" name="PLoS Biol.">
        <title>Macronuclear genome sequence of the ciliate Tetrahymena thermophila, a model eukaryote.</title>
        <authorList>
            <person name="Eisen J.A."/>
            <person name="Coyne R.S."/>
            <person name="Wu M."/>
            <person name="Wu D."/>
            <person name="Thiagarajan M."/>
            <person name="Wortman J.R."/>
            <person name="Badger J.H."/>
            <person name="Ren Q."/>
            <person name="Amedeo P."/>
            <person name="Jones K.M."/>
            <person name="Tallon L.J."/>
            <person name="Delcher A.L."/>
            <person name="Salzberg S.L."/>
            <person name="Silva J.C."/>
            <person name="Haas B.J."/>
            <person name="Majoros W.H."/>
            <person name="Farzad M."/>
            <person name="Carlton J.M."/>
            <person name="Smith R.K. Jr."/>
            <person name="Garg J."/>
            <person name="Pearlman R.E."/>
            <person name="Karrer K.M."/>
            <person name="Sun L."/>
            <person name="Manning G."/>
            <person name="Elde N.C."/>
            <person name="Turkewitz A.P."/>
            <person name="Asai D.J."/>
            <person name="Wilkes D.E."/>
            <person name="Wang Y."/>
            <person name="Cai H."/>
            <person name="Collins K."/>
            <person name="Stewart B.A."/>
            <person name="Lee S.R."/>
            <person name="Wilamowska K."/>
            <person name="Weinberg Z."/>
            <person name="Ruzzo W.L."/>
            <person name="Wloga D."/>
            <person name="Gaertig J."/>
            <person name="Frankel J."/>
            <person name="Tsao C.-C."/>
            <person name="Gorovsky M.A."/>
            <person name="Keeling P.J."/>
            <person name="Waller R.F."/>
            <person name="Patron N.J."/>
            <person name="Cherry J.M."/>
            <person name="Stover N.A."/>
            <person name="Krieger C.J."/>
            <person name="del Toro C."/>
            <person name="Ryder H.F."/>
            <person name="Williamson S.C."/>
            <person name="Barbeau R.A."/>
            <person name="Hamilton E.P."/>
            <person name="Orias E."/>
        </authorList>
    </citation>
    <scope>NUCLEOTIDE SEQUENCE [LARGE SCALE GENOMIC DNA]</scope>
    <source>
        <strain evidence="3">SB210</strain>
    </source>
</reference>
<dbReference type="HOGENOM" id="CLU_1655706_0_0_1"/>
<protein>
    <submittedName>
        <fullName evidence="2">Uncharacterized protein</fullName>
    </submittedName>
</protein>
<accession>Q22GZ8</accession>
<dbReference type="InParanoid" id="Q22GZ8"/>
<dbReference type="RefSeq" id="XP_001032189.1">
    <property type="nucleotide sequence ID" value="XM_001032189.1"/>
</dbReference>
<dbReference type="Proteomes" id="UP000009168">
    <property type="component" value="Unassembled WGS sequence"/>
</dbReference>
<evidence type="ECO:0000313" key="2">
    <source>
        <dbReference type="EMBL" id="EAR84526.1"/>
    </source>
</evidence>
<keyword evidence="3" id="KW-1185">Reference proteome</keyword>
<dbReference type="EMBL" id="GG662502">
    <property type="protein sequence ID" value="EAR84526.1"/>
    <property type="molecule type" value="Genomic_DNA"/>
</dbReference>
<gene>
    <name evidence="2" type="ORF">TTHERM_00655540</name>
</gene>